<dbReference type="PANTHER" id="PTHR24394">
    <property type="entry name" value="ZINC FINGER PROTEIN"/>
    <property type="match status" value="1"/>
</dbReference>
<keyword evidence="5" id="KW-0862">Zinc</keyword>
<comment type="caution">
    <text evidence="10">The sequence shown here is derived from an EMBL/GenBank/DDBJ whole genome shotgun (WGS) entry which is preliminary data.</text>
</comment>
<accession>G4TX33</accession>
<dbReference type="InParanoid" id="G4TX33"/>
<organism evidence="10 11">
    <name type="scientific">Serendipita indica (strain DSM 11827)</name>
    <name type="common">Root endophyte fungus</name>
    <name type="synonym">Piriformospora indica</name>
    <dbReference type="NCBI Taxonomy" id="1109443"/>
    <lineage>
        <taxon>Eukaryota</taxon>
        <taxon>Fungi</taxon>
        <taxon>Dikarya</taxon>
        <taxon>Basidiomycota</taxon>
        <taxon>Agaricomycotina</taxon>
        <taxon>Agaricomycetes</taxon>
        <taxon>Sebacinales</taxon>
        <taxon>Serendipitaceae</taxon>
        <taxon>Serendipita</taxon>
    </lineage>
</organism>
<dbReference type="HOGENOM" id="CLU_1661485_0_0_1"/>
<evidence type="ECO:0000313" key="10">
    <source>
        <dbReference type="EMBL" id="CCA75876.1"/>
    </source>
</evidence>
<feature type="domain" description="C2H2-type" evidence="9">
    <location>
        <begin position="92"/>
        <end position="120"/>
    </location>
</feature>
<dbReference type="EMBL" id="CAFZ01000542">
    <property type="protein sequence ID" value="CCA75876.1"/>
    <property type="molecule type" value="Genomic_DNA"/>
</dbReference>
<name>G4TX33_SERID</name>
<keyword evidence="6" id="KW-0539">Nucleus</keyword>
<keyword evidence="3" id="KW-0677">Repeat</keyword>
<evidence type="ECO:0000259" key="9">
    <source>
        <dbReference type="PROSITE" id="PS50157"/>
    </source>
</evidence>
<evidence type="ECO:0000256" key="5">
    <source>
        <dbReference type="ARBA" id="ARBA00022833"/>
    </source>
</evidence>
<dbReference type="STRING" id="1109443.G4TX33"/>
<dbReference type="Gene3D" id="3.30.160.60">
    <property type="entry name" value="Classic Zinc Finger"/>
    <property type="match status" value="2"/>
</dbReference>
<protein>
    <recommendedName>
        <fullName evidence="9">C2H2-type domain-containing protein</fullName>
    </recommendedName>
</protein>
<dbReference type="InterPro" id="IPR013087">
    <property type="entry name" value="Znf_C2H2_type"/>
</dbReference>
<keyword evidence="11" id="KW-1185">Reference proteome</keyword>
<gene>
    <name evidence="10" type="ORF">PIIN_09872</name>
</gene>
<evidence type="ECO:0000256" key="6">
    <source>
        <dbReference type="ARBA" id="ARBA00023242"/>
    </source>
</evidence>
<evidence type="ECO:0000313" key="11">
    <source>
        <dbReference type="Proteomes" id="UP000007148"/>
    </source>
</evidence>
<evidence type="ECO:0000256" key="4">
    <source>
        <dbReference type="ARBA" id="ARBA00022771"/>
    </source>
</evidence>
<dbReference type="PROSITE" id="PS00028">
    <property type="entry name" value="ZINC_FINGER_C2H2_1"/>
    <property type="match status" value="1"/>
</dbReference>
<dbReference type="GO" id="GO:0000981">
    <property type="term" value="F:DNA-binding transcription factor activity, RNA polymerase II-specific"/>
    <property type="evidence" value="ECO:0007669"/>
    <property type="project" value="TreeGrafter"/>
</dbReference>
<dbReference type="GO" id="GO:0008270">
    <property type="term" value="F:zinc ion binding"/>
    <property type="evidence" value="ECO:0007669"/>
    <property type="project" value="UniProtKB-KW"/>
</dbReference>
<evidence type="ECO:0000256" key="2">
    <source>
        <dbReference type="ARBA" id="ARBA00022723"/>
    </source>
</evidence>
<dbReference type="GO" id="GO:0005634">
    <property type="term" value="C:nucleus"/>
    <property type="evidence" value="ECO:0007669"/>
    <property type="project" value="UniProtKB-SubCell"/>
</dbReference>
<proteinExistence type="predicted"/>
<keyword evidence="4 7" id="KW-0863">Zinc-finger</keyword>
<keyword evidence="2" id="KW-0479">Metal-binding</keyword>
<dbReference type="Proteomes" id="UP000007148">
    <property type="component" value="Unassembled WGS sequence"/>
</dbReference>
<evidence type="ECO:0000256" key="1">
    <source>
        <dbReference type="ARBA" id="ARBA00004123"/>
    </source>
</evidence>
<dbReference type="InterPro" id="IPR036236">
    <property type="entry name" value="Znf_C2H2_sf"/>
</dbReference>
<dbReference type="PANTHER" id="PTHR24394:SF44">
    <property type="entry name" value="ZINC FINGER PROTEIN 271-LIKE"/>
    <property type="match status" value="1"/>
</dbReference>
<dbReference type="SUPFAM" id="SSF57667">
    <property type="entry name" value="beta-beta-alpha zinc fingers"/>
    <property type="match status" value="1"/>
</dbReference>
<feature type="compositionally biased region" description="Low complexity" evidence="8">
    <location>
        <begin position="18"/>
        <end position="31"/>
    </location>
</feature>
<sequence>MTQQRPSIAPRSPIGGEASSNISKADSSSSARYGNVRRPRSRQPIDYTRQRPVSGDSQRSPSIATPPPSTYARGLVGMTVPQPTPEEQHKPFACSYCSNRFRRRRDRDRHERSIHTREAPYVCLCCDKAFVRVDARAKHWRTDPWCREIHDKLVQTPEQ</sequence>
<feature type="region of interest" description="Disordered" evidence="8">
    <location>
        <begin position="1"/>
        <end position="91"/>
    </location>
</feature>
<evidence type="ECO:0000256" key="3">
    <source>
        <dbReference type="ARBA" id="ARBA00022737"/>
    </source>
</evidence>
<comment type="subcellular location">
    <subcellularLocation>
        <location evidence="1">Nucleus</location>
    </subcellularLocation>
</comment>
<reference evidence="10 11" key="1">
    <citation type="journal article" date="2011" name="PLoS Pathog.">
        <title>Endophytic Life Strategies Decoded by Genome and Transcriptome Analyses of the Mutualistic Root Symbiont Piriformospora indica.</title>
        <authorList>
            <person name="Zuccaro A."/>
            <person name="Lahrmann U."/>
            <person name="Guldener U."/>
            <person name="Langen G."/>
            <person name="Pfiffi S."/>
            <person name="Biedenkopf D."/>
            <person name="Wong P."/>
            <person name="Samans B."/>
            <person name="Grimm C."/>
            <person name="Basiewicz M."/>
            <person name="Murat C."/>
            <person name="Martin F."/>
            <person name="Kogel K.H."/>
        </authorList>
    </citation>
    <scope>NUCLEOTIDE SEQUENCE [LARGE SCALE GENOMIC DNA]</scope>
    <source>
        <strain evidence="10 11">DSM 11827</strain>
    </source>
</reference>
<dbReference type="OrthoDB" id="8922241at2759"/>
<evidence type="ECO:0000256" key="8">
    <source>
        <dbReference type="SAM" id="MobiDB-lite"/>
    </source>
</evidence>
<dbReference type="PROSITE" id="PS50157">
    <property type="entry name" value="ZINC_FINGER_C2H2_2"/>
    <property type="match status" value="1"/>
</dbReference>
<evidence type="ECO:0000256" key="7">
    <source>
        <dbReference type="PROSITE-ProRule" id="PRU00042"/>
    </source>
</evidence>
<dbReference type="AlphaFoldDB" id="G4TX33"/>